<gene>
    <name evidence="7" type="ORF">GSMUA_83860.1</name>
</gene>
<dbReference type="PROSITE" id="PS00105">
    <property type="entry name" value="AA_TRANSFER_CLASS_1"/>
    <property type="match status" value="1"/>
</dbReference>
<dbReference type="FunCoup" id="A0A804K9S5">
    <property type="interactions" value="141"/>
</dbReference>
<dbReference type="InterPro" id="IPR004839">
    <property type="entry name" value="Aminotransferase_I/II_large"/>
</dbReference>
<organism evidence="8 9">
    <name type="scientific">Musa acuminata subsp. malaccensis</name>
    <name type="common">Wild banana</name>
    <name type="synonym">Musa malaccensis</name>
    <dbReference type="NCBI Taxonomy" id="214687"/>
    <lineage>
        <taxon>Eukaryota</taxon>
        <taxon>Viridiplantae</taxon>
        <taxon>Streptophyta</taxon>
        <taxon>Embryophyta</taxon>
        <taxon>Tracheophyta</taxon>
        <taxon>Spermatophyta</taxon>
        <taxon>Magnoliopsida</taxon>
        <taxon>Liliopsida</taxon>
        <taxon>Zingiberales</taxon>
        <taxon>Musaceae</taxon>
        <taxon>Musa</taxon>
    </lineage>
</organism>
<feature type="domain" description="Aminotransferase class I/classII large" evidence="6">
    <location>
        <begin position="30"/>
        <end position="369"/>
    </location>
</feature>
<dbReference type="InParanoid" id="A0A804K9S5"/>
<comment type="similarity">
    <text evidence="2">Belongs to the class-I pyridoxal-phosphate-dependent aminotransferase family.</text>
</comment>
<keyword evidence="4" id="KW-0808">Transferase</keyword>
<dbReference type="FunFam" id="3.90.1150.10:FF:000096">
    <property type="entry name" value="ATP-binding cassette sub-family A member 3-like Protein"/>
    <property type="match status" value="1"/>
</dbReference>
<reference evidence="8" key="2">
    <citation type="submission" date="2021-05" db="UniProtKB">
        <authorList>
            <consortium name="EnsemblPlants"/>
        </authorList>
    </citation>
    <scope>IDENTIFICATION</scope>
    <source>
        <strain evidence="8">subsp. malaccensis</strain>
    </source>
</reference>
<dbReference type="GO" id="GO:0030170">
    <property type="term" value="F:pyridoxal phosphate binding"/>
    <property type="evidence" value="ECO:0007669"/>
    <property type="project" value="InterPro"/>
</dbReference>
<dbReference type="OMA" id="LGWSVWP"/>
<dbReference type="InterPro" id="IPR051326">
    <property type="entry name" value="Kynurenine-oxoglutarate_AT"/>
</dbReference>
<dbReference type="FunFam" id="3.40.640.10:FF:000086">
    <property type="entry name" value="Kynurenine--oxoglutarate transaminase 1"/>
    <property type="match status" value="1"/>
</dbReference>
<keyword evidence="9" id="KW-1185">Reference proteome</keyword>
<keyword evidence="5" id="KW-0663">Pyridoxal phosphate</keyword>
<dbReference type="InterPro" id="IPR015421">
    <property type="entry name" value="PyrdxlP-dep_Trfase_major"/>
</dbReference>
<evidence type="ECO:0000256" key="1">
    <source>
        <dbReference type="ARBA" id="ARBA00001933"/>
    </source>
</evidence>
<accession>A0A804K9S5</accession>
<dbReference type="InterPro" id="IPR004838">
    <property type="entry name" value="NHTrfase_class1_PyrdxlP-BS"/>
</dbReference>
<dbReference type="EMBL" id="HG996472">
    <property type="protein sequence ID" value="CAG1832466.1"/>
    <property type="molecule type" value="Genomic_DNA"/>
</dbReference>
<dbReference type="PANTHER" id="PTHR43807">
    <property type="entry name" value="FI04487P"/>
    <property type="match status" value="1"/>
</dbReference>
<evidence type="ECO:0000256" key="4">
    <source>
        <dbReference type="ARBA" id="ARBA00022679"/>
    </source>
</evidence>
<evidence type="ECO:0000256" key="5">
    <source>
        <dbReference type="ARBA" id="ARBA00022898"/>
    </source>
</evidence>
<comment type="cofactor">
    <cofactor evidence="1">
        <name>pyridoxal 5'-phosphate</name>
        <dbReference type="ChEBI" id="CHEBI:597326"/>
    </cofactor>
</comment>
<dbReference type="AlphaFoldDB" id="A0A804K9S5"/>
<dbReference type="PANTHER" id="PTHR43807:SF12">
    <property type="entry name" value="AMINOTRANSFERASE, CLASSES I AND II FAMILY PROTEIN, EXPRESSED"/>
    <property type="match status" value="1"/>
</dbReference>
<dbReference type="GO" id="GO:0016212">
    <property type="term" value="F:kynurenine-oxoglutarate transaminase activity"/>
    <property type="evidence" value="ECO:0000318"/>
    <property type="project" value="GO_Central"/>
</dbReference>
<dbReference type="Gene3D" id="3.40.640.10">
    <property type="entry name" value="Type I PLP-dependent aspartate aminotransferase-like (Major domain)"/>
    <property type="match status" value="1"/>
</dbReference>
<proteinExistence type="inferred from homology"/>
<dbReference type="SUPFAM" id="SSF53383">
    <property type="entry name" value="PLP-dependent transferases"/>
    <property type="match status" value="1"/>
</dbReference>
<evidence type="ECO:0000256" key="3">
    <source>
        <dbReference type="ARBA" id="ARBA00022576"/>
    </source>
</evidence>
<dbReference type="EnsemblPlants" id="Ma08_t23080.1">
    <property type="protein sequence ID" value="Ma08_p23080.1"/>
    <property type="gene ID" value="Ma08_g23080"/>
</dbReference>
<sequence>MERKLSKASRSLTSSAIQELSHLAQRCGAINLAEGFPDFPAPPHIKRAAVAAINADLNQYRHVQGICDQLAVMMKQNHGLDVNALTDFVICCGQSEAFAATILATIDQGDEVLLFDPAYETYESCIILAGGIPVNVPLEPPHWTLNVDKFMKSFTSRTKAVVLNSPHNPTGKVFSKEELEAIAAACCQMDCLAITDEVYEYITFDLQKHISLASLPKMQERTIITSSLSKTFSLTGWRIGWACAPTTVASAIKNIHVRITDSAPSPFQEAALAALQSPPGYFKSLKAEYEARRDFVIQMLSDVGFQISFKPQGSVFVFAELPKNWLVSDIEFVKVLIEKAGVAAVPGCGFFHGDIDDQNLRTRYVRFAFCKGSDTLNAAARKLQDIVGSTGHLQL</sequence>
<dbReference type="GO" id="GO:0005737">
    <property type="term" value="C:cytoplasm"/>
    <property type="evidence" value="ECO:0000318"/>
    <property type="project" value="GO_Central"/>
</dbReference>
<evidence type="ECO:0000313" key="8">
    <source>
        <dbReference type="EnsemblPlants" id="Ma08_p23080.1"/>
    </source>
</evidence>
<evidence type="ECO:0000259" key="6">
    <source>
        <dbReference type="Pfam" id="PF00155"/>
    </source>
</evidence>
<name>A0A804K9S5_MUSAM</name>
<dbReference type="Gramene" id="Ma08_t23080.1">
    <property type="protein sequence ID" value="Ma08_p23080.1"/>
    <property type="gene ID" value="Ma08_g23080"/>
</dbReference>
<dbReference type="InterPro" id="IPR015422">
    <property type="entry name" value="PyrdxlP-dep_Trfase_small"/>
</dbReference>
<keyword evidence="3" id="KW-0032">Aminotransferase</keyword>
<evidence type="ECO:0000313" key="9">
    <source>
        <dbReference type="Proteomes" id="UP000012960"/>
    </source>
</evidence>
<dbReference type="Gene3D" id="3.90.1150.10">
    <property type="entry name" value="Aspartate Aminotransferase, domain 1"/>
    <property type="match status" value="1"/>
</dbReference>
<dbReference type="Pfam" id="PF00155">
    <property type="entry name" value="Aminotran_1_2"/>
    <property type="match status" value="1"/>
</dbReference>
<evidence type="ECO:0000313" key="7">
    <source>
        <dbReference type="EMBL" id="CAG1832466.1"/>
    </source>
</evidence>
<protein>
    <submittedName>
        <fullName evidence="7">(wild Malaysian banana) hypothetical protein</fullName>
    </submittedName>
</protein>
<reference evidence="7" key="1">
    <citation type="submission" date="2021-03" db="EMBL/GenBank/DDBJ databases">
        <authorList>
            <consortium name="Genoscope - CEA"/>
            <person name="William W."/>
        </authorList>
    </citation>
    <scope>NUCLEOTIDE SEQUENCE</scope>
    <source>
        <strain evidence="7">Doubled-haploid Pahang</strain>
    </source>
</reference>
<evidence type="ECO:0000256" key="2">
    <source>
        <dbReference type="ARBA" id="ARBA00007441"/>
    </source>
</evidence>
<dbReference type="CDD" id="cd00609">
    <property type="entry name" value="AAT_like"/>
    <property type="match status" value="1"/>
</dbReference>
<dbReference type="Proteomes" id="UP000012960">
    <property type="component" value="Unplaced"/>
</dbReference>
<dbReference type="InterPro" id="IPR015424">
    <property type="entry name" value="PyrdxlP-dep_Trfase"/>
</dbReference>